<dbReference type="Proteomes" id="UP000807025">
    <property type="component" value="Unassembled WGS sequence"/>
</dbReference>
<keyword evidence="3" id="KW-1185">Reference proteome</keyword>
<evidence type="ECO:0000313" key="2">
    <source>
        <dbReference type="EMBL" id="KAF9491396.1"/>
    </source>
</evidence>
<accession>A0A9P5ZPP0</accession>
<evidence type="ECO:0000313" key="3">
    <source>
        <dbReference type="Proteomes" id="UP000807025"/>
    </source>
</evidence>
<dbReference type="AlphaFoldDB" id="A0A9P5ZPP0"/>
<organism evidence="2 3">
    <name type="scientific">Pleurotus eryngii</name>
    <name type="common">Boletus of the steppes</name>
    <dbReference type="NCBI Taxonomy" id="5323"/>
    <lineage>
        <taxon>Eukaryota</taxon>
        <taxon>Fungi</taxon>
        <taxon>Dikarya</taxon>
        <taxon>Basidiomycota</taxon>
        <taxon>Agaricomycotina</taxon>
        <taxon>Agaricomycetes</taxon>
        <taxon>Agaricomycetidae</taxon>
        <taxon>Agaricales</taxon>
        <taxon>Pleurotineae</taxon>
        <taxon>Pleurotaceae</taxon>
        <taxon>Pleurotus</taxon>
    </lineage>
</organism>
<dbReference type="EMBL" id="MU154620">
    <property type="protein sequence ID" value="KAF9491396.1"/>
    <property type="molecule type" value="Genomic_DNA"/>
</dbReference>
<proteinExistence type="predicted"/>
<name>A0A9P5ZPP0_PLEER</name>
<evidence type="ECO:0000256" key="1">
    <source>
        <dbReference type="SAM" id="SignalP"/>
    </source>
</evidence>
<gene>
    <name evidence="2" type="ORF">BDN71DRAFT_1433980</name>
</gene>
<reference evidence="2" key="1">
    <citation type="submission" date="2020-11" db="EMBL/GenBank/DDBJ databases">
        <authorList>
            <consortium name="DOE Joint Genome Institute"/>
            <person name="Ahrendt S."/>
            <person name="Riley R."/>
            <person name="Andreopoulos W."/>
            <person name="Labutti K."/>
            <person name="Pangilinan J."/>
            <person name="Ruiz-Duenas F.J."/>
            <person name="Barrasa J.M."/>
            <person name="Sanchez-Garcia M."/>
            <person name="Camarero S."/>
            <person name="Miyauchi S."/>
            <person name="Serrano A."/>
            <person name="Linde D."/>
            <person name="Babiker R."/>
            <person name="Drula E."/>
            <person name="Ayuso-Fernandez I."/>
            <person name="Pacheco R."/>
            <person name="Padilla G."/>
            <person name="Ferreira P."/>
            <person name="Barriuso J."/>
            <person name="Kellner H."/>
            <person name="Castanera R."/>
            <person name="Alfaro M."/>
            <person name="Ramirez L."/>
            <person name="Pisabarro A.G."/>
            <person name="Kuo A."/>
            <person name="Tritt A."/>
            <person name="Lipzen A."/>
            <person name="He G."/>
            <person name="Yan M."/>
            <person name="Ng V."/>
            <person name="Cullen D."/>
            <person name="Martin F."/>
            <person name="Rosso M.-N."/>
            <person name="Henrissat B."/>
            <person name="Hibbett D."/>
            <person name="Martinez A.T."/>
            <person name="Grigoriev I.V."/>
        </authorList>
    </citation>
    <scope>NUCLEOTIDE SEQUENCE</scope>
    <source>
        <strain evidence="2">ATCC 90797</strain>
    </source>
</reference>
<feature type="chain" id="PRO_5040111771" evidence="1">
    <location>
        <begin position="24"/>
        <end position="154"/>
    </location>
</feature>
<protein>
    <submittedName>
        <fullName evidence="2">Uncharacterized protein</fullName>
    </submittedName>
</protein>
<keyword evidence="1" id="KW-0732">Signal</keyword>
<comment type="caution">
    <text evidence="2">The sequence shown here is derived from an EMBL/GenBank/DDBJ whole genome shotgun (WGS) entry which is preliminary data.</text>
</comment>
<feature type="signal peptide" evidence="1">
    <location>
        <begin position="1"/>
        <end position="23"/>
    </location>
</feature>
<sequence length="154" mass="15860">MSLGFAITTSALLLLALMDSVKGEGSVNTYTVSESEHLSTSSKESLSSTMGWTFTAEMVVGLVSVDSARGEGVNNLCSTTTVGKQHNCTTRCARSLAMLPNTSPQKVQAMLVNATMSAEEKKHGKCGANMAVGQCATTATVSSAAGPQQAHLVG</sequence>